<organism evidence="6 7">
    <name type="scientific">Agrocybe pediades</name>
    <dbReference type="NCBI Taxonomy" id="84607"/>
    <lineage>
        <taxon>Eukaryota</taxon>
        <taxon>Fungi</taxon>
        <taxon>Dikarya</taxon>
        <taxon>Basidiomycota</taxon>
        <taxon>Agaricomycotina</taxon>
        <taxon>Agaricomycetes</taxon>
        <taxon>Agaricomycetidae</taxon>
        <taxon>Agaricales</taxon>
        <taxon>Agaricineae</taxon>
        <taxon>Strophariaceae</taxon>
        <taxon>Agrocybe</taxon>
    </lineage>
</organism>
<dbReference type="GO" id="GO:0033615">
    <property type="term" value="P:mitochondrial proton-transporting ATP synthase complex assembly"/>
    <property type="evidence" value="ECO:0007669"/>
    <property type="project" value="TreeGrafter"/>
</dbReference>
<keyword evidence="7" id="KW-1185">Reference proteome</keyword>
<dbReference type="EMBL" id="JAACJL010000001">
    <property type="protein sequence ID" value="KAF4623293.1"/>
    <property type="molecule type" value="Genomic_DNA"/>
</dbReference>
<evidence type="ECO:0000256" key="3">
    <source>
        <dbReference type="ARBA" id="ARBA00022946"/>
    </source>
</evidence>
<sequence length="353" mass="39789">MLNPRLLSRTRHITRSLGLHTRRTNSNTTASDYQSRYLDKLRQRAEENGLSVSQLLEKAKEEEAERRKTEAAKLKEEAAKFAKHTPLAASSSTPLNRDSDASRADQTKKERKDAPPYRPLSSILDLNRIFSTPHTTEQISALWTAYHASRTGGTGRGYVCASIPLPMFQKLSTTGRAYPTFVLALPRIQPPEPGATSKEDNVAHEFYFMQWDFHASPEVPSADLFAKPDPSAPSNPPSATVIFTPLQEYKLRQAFSTPYLVLTLYTDLAASHGLVLLRGEITPTSTSGTGQERFMLSQEDAQLLAISLQKFYLWNDRSGTEDESKAERLLRTFHEKPEEFKWEELLEMSKSLI</sequence>
<comment type="subcellular location">
    <subcellularLocation>
        <location evidence="1">Mitochondrion</location>
    </subcellularLocation>
</comment>
<reference evidence="6 7" key="1">
    <citation type="submission" date="2019-12" db="EMBL/GenBank/DDBJ databases">
        <authorList>
            <person name="Floudas D."/>
            <person name="Bentzer J."/>
            <person name="Ahren D."/>
            <person name="Johansson T."/>
            <person name="Persson P."/>
            <person name="Tunlid A."/>
        </authorList>
    </citation>
    <scope>NUCLEOTIDE SEQUENCE [LARGE SCALE GENOMIC DNA]</scope>
    <source>
        <strain evidence="6 7">CBS 102.39</strain>
    </source>
</reference>
<dbReference type="AlphaFoldDB" id="A0A8H4VUR6"/>
<gene>
    <name evidence="6" type="ORF">D9613_002060</name>
</gene>
<comment type="caution">
    <text evidence="6">The sequence shown here is derived from an EMBL/GenBank/DDBJ whole genome shotgun (WGS) entry which is preliminary data.</text>
</comment>
<feature type="region of interest" description="Disordered" evidence="5">
    <location>
        <begin position="46"/>
        <end position="119"/>
    </location>
</feature>
<dbReference type="InterPro" id="IPR010591">
    <property type="entry name" value="ATP11"/>
</dbReference>
<proteinExistence type="inferred from homology"/>
<dbReference type="PANTHER" id="PTHR13126">
    <property type="entry name" value="CHAPERONE ATP11"/>
    <property type="match status" value="1"/>
</dbReference>
<protein>
    <recommendedName>
        <fullName evidence="8">ATP11-domain-containing protein</fullName>
    </recommendedName>
</protein>
<keyword evidence="3" id="KW-0809">Transit peptide</keyword>
<evidence type="ECO:0000256" key="4">
    <source>
        <dbReference type="ARBA" id="ARBA00023128"/>
    </source>
</evidence>
<evidence type="ECO:0000256" key="2">
    <source>
        <dbReference type="ARBA" id="ARBA00009116"/>
    </source>
</evidence>
<evidence type="ECO:0000313" key="6">
    <source>
        <dbReference type="EMBL" id="KAF4623293.1"/>
    </source>
</evidence>
<dbReference type="GO" id="GO:0005739">
    <property type="term" value="C:mitochondrion"/>
    <property type="evidence" value="ECO:0007669"/>
    <property type="project" value="UniProtKB-SubCell"/>
</dbReference>
<feature type="compositionally biased region" description="Basic and acidic residues" evidence="5">
    <location>
        <begin position="97"/>
        <end position="115"/>
    </location>
</feature>
<evidence type="ECO:0000313" key="7">
    <source>
        <dbReference type="Proteomes" id="UP000521872"/>
    </source>
</evidence>
<feature type="compositionally biased region" description="Basic and acidic residues" evidence="5">
    <location>
        <begin position="57"/>
        <end position="80"/>
    </location>
</feature>
<evidence type="ECO:0008006" key="8">
    <source>
        <dbReference type="Google" id="ProtNLM"/>
    </source>
</evidence>
<evidence type="ECO:0000256" key="1">
    <source>
        <dbReference type="ARBA" id="ARBA00004173"/>
    </source>
</evidence>
<comment type="similarity">
    <text evidence="2">Belongs to the ATP11 family.</text>
</comment>
<dbReference type="PANTHER" id="PTHR13126:SF0">
    <property type="entry name" value="ATP SYNTHASE MITOCHONDRIAL F1 COMPLEX ASSEMBLY FACTOR 1"/>
    <property type="match status" value="1"/>
</dbReference>
<name>A0A8H4VUR6_9AGAR</name>
<dbReference type="Proteomes" id="UP000521872">
    <property type="component" value="Unassembled WGS sequence"/>
</dbReference>
<keyword evidence="4" id="KW-0496">Mitochondrion</keyword>
<evidence type="ECO:0000256" key="5">
    <source>
        <dbReference type="SAM" id="MobiDB-lite"/>
    </source>
</evidence>
<accession>A0A8H4VUR6</accession>
<dbReference type="Pfam" id="PF06644">
    <property type="entry name" value="ATP11"/>
    <property type="match status" value="1"/>
</dbReference>